<evidence type="ECO:0000313" key="5">
    <source>
        <dbReference type="EMBL" id="MCM2675969.1"/>
    </source>
</evidence>
<dbReference type="CDD" id="cd16344">
    <property type="entry name" value="LMWPAP"/>
    <property type="match status" value="1"/>
</dbReference>
<dbReference type="Pfam" id="PF01451">
    <property type="entry name" value="LMWPc"/>
    <property type="match status" value="1"/>
</dbReference>
<dbReference type="SMART" id="SM00226">
    <property type="entry name" value="LMWPc"/>
    <property type="match status" value="1"/>
</dbReference>
<evidence type="ECO:0000313" key="6">
    <source>
        <dbReference type="Proteomes" id="UP001203665"/>
    </source>
</evidence>
<dbReference type="InterPro" id="IPR017867">
    <property type="entry name" value="Tyr_phospatase_low_mol_wt"/>
</dbReference>
<dbReference type="SUPFAM" id="SSF52788">
    <property type="entry name" value="Phosphotyrosine protein phosphatases I"/>
    <property type="match status" value="1"/>
</dbReference>
<dbReference type="Proteomes" id="UP001203665">
    <property type="component" value="Unassembled WGS sequence"/>
</dbReference>
<accession>A0ABT0XJA8</accession>
<keyword evidence="3" id="KW-0904">Protein phosphatase</keyword>
<sequence>MKNILFVCTGNTCRSPLAEYLLKEKAGDQLSVKSAGVTAWPGVPISQGTADVLDQRGISHQHFSQSVSAELVSWADVILTMTSSHKEMLSIKHPNASGKVHTLKGYAATGGDIADPIGGPKEEYEQVGIELEQCIDELLEKWKM</sequence>
<protein>
    <submittedName>
        <fullName evidence="5">Low molecular weight protein arginine phosphatase</fullName>
    </submittedName>
</protein>
<keyword evidence="2" id="KW-0378">Hydrolase</keyword>
<comment type="caution">
    <text evidence="5">The sequence shown here is derived from an EMBL/GenBank/DDBJ whole genome shotgun (WGS) entry which is preliminary data.</text>
</comment>
<reference evidence="5" key="1">
    <citation type="submission" date="2022-06" db="EMBL/GenBank/DDBJ databases">
        <title>Alkalicoccobacillus porphyridii sp. nov., isolated from a marine red alga, Porphyridium purpureum and reclassification of Shouchella plakortidis and Shouchella gibsonii as Alkalicoccobacillus plakortidis comb. nov. and Alkalicoccobacillus gibsonii comb. nov.</title>
        <authorList>
            <person name="Kim K.H."/>
            <person name="Lee J.K."/>
            <person name="Han D.M."/>
            <person name="Baek J.H."/>
            <person name="Jeon C.O."/>
        </authorList>
    </citation>
    <scope>NUCLEOTIDE SEQUENCE</scope>
    <source>
        <strain evidence="5">DSM 19153</strain>
    </source>
</reference>
<gene>
    <name evidence="5" type="ORF">NDM98_11000</name>
</gene>
<proteinExistence type="inferred from homology"/>
<organism evidence="5 6">
    <name type="scientific">Alkalicoccobacillus plakortidis</name>
    <dbReference type="NCBI Taxonomy" id="444060"/>
    <lineage>
        <taxon>Bacteria</taxon>
        <taxon>Bacillati</taxon>
        <taxon>Bacillota</taxon>
        <taxon>Bacilli</taxon>
        <taxon>Bacillales</taxon>
        <taxon>Bacillaceae</taxon>
        <taxon>Alkalicoccobacillus</taxon>
    </lineage>
</organism>
<name>A0ABT0XJA8_9BACI</name>
<dbReference type="EMBL" id="JAMQJY010000001">
    <property type="protein sequence ID" value="MCM2675969.1"/>
    <property type="molecule type" value="Genomic_DNA"/>
</dbReference>
<dbReference type="PRINTS" id="PR00719">
    <property type="entry name" value="LMWPTPASE"/>
</dbReference>
<evidence type="ECO:0000256" key="2">
    <source>
        <dbReference type="ARBA" id="ARBA00022801"/>
    </source>
</evidence>
<dbReference type="Gene3D" id="3.40.50.2300">
    <property type="match status" value="1"/>
</dbReference>
<dbReference type="RefSeq" id="WP_251607447.1">
    <property type="nucleotide sequence ID" value="NZ_JAMQJY010000001.1"/>
</dbReference>
<keyword evidence="6" id="KW-1185">Reference proteome</keyword>
<dbReference type="InterPro" id="IPR050438">
    <property type="entry name" value="LMW_PTPase"/>
</dbReference>
<evidence type="ECO:0000256" key="3">
    <source>
        <dbReference type="ARBA" id="ARBA00022912"/>
    </source>
</evidence>
<evidence type="ECO:0000259" key="4">
    <source>
        <dbReference type="SMART" id="SM00226"/>
    </source>
</evidence>
<dbReference type="PANTHER" id="PTHR11717">
    <property type="entry name" value="LOW MOLECULAR WEIGHT PROTEIN TYROSINE PHOSPHATASE"/>
    <property type="match status" value="1"/>
</dbReference>
<dbReference type="InterPro" id="IPR036196">
    <property type="entry name" value="Ptyr_pPase_sf"/>
</dbReference>
<feature type="domain" description="Phosphotyrosine protein phosphatase I" evidence="4">
    <location>
        <begin position="2"/>
        <end position="141"/>
    </location>
</feature>
<evidence type="ECO:0000256" key="1">
    <source>
        <dbReference type="ARBA" id="ARBA00011063"/>
    </source>
</evidence>
<dbReference type="PANTHER" id="PTHR11717:SF31">
    <property type="entry name" value="LOW MOLECULAR WEIGHT PROTEIN-TYROSINE-PHOSPHATASE ETP-RELATED"/>
    <property type="match status" value="1"/>
</dbReference>
<dbReference type="InterPro" id="IPR023485">
    <property type="entry name" value="Ptyr_pPase"/>
</dbReference>
<comment type="similarity">
    <text evidence="1">Belongs to the low molecular weight phosphotyrosine protein phosphatase family.</text>
</comment>